<dbReference type="Gene3D" id="3.40.50.300">
    <property type="entry name" value="P-loop containing nucleotide triphosphate hydrolases"/>
    <property type="match status" value="1"/>
</dbReference>
<accession>A0ABZ2T6K3</accession>
<dbReference type="HAMAP" id="MF_00920">
    <property type="entry name" value="FtsY"/>
    <property type="match status" value="1"/>
</dbReference>
<dbReference type="InterPro" id="IPR042101">
    <property type="entry name" value="SRP54_N_sf"/>
</dbReference>
<dbReference type="CDD" id="cd17874">
    <property type="entry name" value="FtsY"/>
    <property type="match status" value="1"/>
</dbReference>
<dbReference type="Proteomes" id="UP000195080">
    <property type="component" value="Chromosome"/>
</dbReference>
<dbReference type="Pfam" id="PF00448">
    <property type="entry name" value="SRP54"/>
    <property type="match status" value="1"/>
</dbReference>
<evidence type="ECO:0000256" key="1">
    <source>
        <dbReference type="ARBA" id="ARBA00022475"/>
    </source>
</evidence>
<comment type="similarity">
    <text evidence="9">Belongs to the GTP-binding SRP family. FtsY subfamily.</text>
</comment>
<dbReference type="Gene3D" id="1.20.120.140">
    <property type="entry name" value="Signal recognition particle SRP54, nucleotide-binding domain"/>
    <property type="match status" value="1"/>
</dbReference>
<evidence type="ECO:0000256" key="7">
    <source>
        <dbReference type="ARBA" id="ARBA00023170"/>
    </source>
</evidence>
<dbReference type="InterPro" id="IPR003593">
    <property type="entry name" value="AAA+_ATPase"/>
</dbReference>
<evidence type="ECO:0000256" key="4">
    <source>
        <dbReference type="ARBA" id="ARBA00022801"/>
    </source>
</evidence>
<dbReference type="SUPFAM" id="SSF52540">
    <property type="entry name" value="P-loop containing nucleoside triphosphate hydrolases"/>
    <property type="match status" value="1"/>
</dbReference>
<keyword evidence="6 9" id="KW-0472">Membrane</keyword>
<keyword evidence="4 9" id="KW-0378">Hydrolase</keyword>
<dbReference type="PANTHER" id="PTHR43134:SF1">
    <property type="entry name" value="SIGNAL RECOGNITION PARTICLE RECEPTOR SUBUNIT ALPHA"/>
    <property type="match status" value="1"/>
</dbReference>
<dbReference type="PROSITE" id="PS00300">
    <property type="entry name" value="SRP54"/>
    <property type="match status" value="1"/>
</dbReference>
<gene>
    <name evidence="9" type="primary">ftsY</name>
    <name evidence="11" type="ORF">A5866_002009</name>
</gene>
<comment type="subcellular location">
    <subcellularLocation>
        <location evidence="9">Cell membrane</location>
        <topology evidence="9">Peripheral membrane protein</topology>
        <orientation evidence="9">Cytoplasmic side</orientation>
    </subcellularLocation>
    <subcellularLocation>
        <location evidence="9">Cytoplasm</location>
    </subcellularLocation>
</comment>
<dbReference type="SMART" id="SM00382">
    <property type="entry name" value="AAA"/>
    <property type="match status" value="1"/>
</dbReference>
<keyword evidence="5 9" id="KW-0342">GTP-binding</keyword>
<evidence type="ECO:0000256" key="6">
    <source>
        <dbReference type="ARBA" id="ARBA00023136"/>
    </source>
</evidence>
<dbReference type="RefSeq" id="WP_086443624.1">
    <property type="nucleotide sequence ID" value="NZ_CP147248.1"/>
</dbReference>
<feature type="domain" description="SRP54-type proteins GTP-binding" evidence="10">
    <location>
        <begin position="377"/>
        <end position="390"/>
    </location>
</feature>
<evidence type="ECO:0000256" key="9">
    <source>
        <dbReference type="HAMAP-Rule" id="MF_00920"/>
    </source>
</evidence>
<feature type="binding site" evidence="9">
    <location>
        <begin position="210"/>
        <end position="217"/>
    </location>
    <ligand>
        <name>GTP</name>
        <dbReference type="ChEBI" id="CHEBI:37565"/>
    </ligand>
</feature>
<evidence type="ECO:0000256" key="8">
    <source>
        <dbReference type="ARBA" id="ARBA00048027"/>
    </source>
</evidence>
<dbReference type="SUPFAM" id="SSF47364">
    <property type="entry name" value="Domain of the SRP/SRP receptor G-proteins"/>
    <property type="match status" value="1"/>
</dbReference>
<dbReference type="InterPro" id="IPR000897">
    <property type="entry name" value="SRP54_GTPase_dom"/>
</dbReference>
<keyword evidence="1 9" id="KW-1003">Cell membrane</keyword>
<dbReference type="SMART" id="SM00963">
    <property type="entry name" value="SRP54_N"/>
    <property type="match status" value="1"/>
</dbReference>
<dbReference type="InterPro" id="IPR004390">
    <property type="entry name" value="SR_rcpt_FtsY"/>
</dbReference>
<evidence type="ECO:0000256" key="3">
    <source>
        <dbReference type="ARBA" id="ARBA00022741"/>
    </source>
</evidence>
<evidence type="ECO:0000256" key="2">
    <source>
        <dbReference type="ARBA" id="ARBA00022490"/>
    </source>
</evidence>
<dbReference type="EC" id="3.6.5.4" evidence="9"/>
<comment type="subunit">
    <text evidence="9">Part of the signal recognition particle protein translocation system, which is composed of SRP and FtsY.</text>
</comment>
<organism evidence="11 12">
    <name type="scientific">Candidatus Enterococcus lemimoniae</name>
    <dbReference type="NCBI Taxonomy" id="1834167"/>
    <lineage>
        <taxon>Bacteria</taxon>
        <taxon>Bacillati</taxon>
        <taxon>Bacillota</taxon>
        <taxon>Bacilli</taxon>
        <taxon>Lactobacillales</taxon>
        <taxon>Enterococcaceae</taxon>
        <taxon>Enterococcus</taxon>
    </lineage>
</organism>
<feature type="binding site" evidence="9">
    <location>
        <begin position="292"/>
        <end position="296"/>
    </location>
    <ligand>
        <name>GTP</name>
        <dbReference type="ChEBI" id="CHEBI:37565"/>
    </ligand>
</feature>
<evidence type="ECO:0000259" key="10">
    <source>
        <dbReference type="PROSITE" id="PS00300"/>
    </source>
</evidence>
<evidence type="ECO:0000313" key="12">
    <source>
        <dbReference type="Proteomes" id="UP000195080"/>
    </source>
</evidence>
<reference evidence="12" key="1">
    <citation type="submission" date="2017-05" db="EMBL/GenBank/DDBJ databases">
        <title>The Genome Sequence of EEnterococcus faecalis 9F2_4866.</title>
        <authorList>
            <consortium name="The Broad Institute Genomics Platform"/>
            <consortium name="The Broad Institute Genomic Center for Infectious Diseases"/>
            <person name="Earl A."/>
            <person name="Manson A."/>
            <person name="Schwartman J."/>
            <person name="Gilmore M."/>
            <person name="Abouelleil A."/>
            <person name="Cao P."/>
            <person name="Chapman S."/>
            <person name="Cusick C."/>
            <person name="Shea T."/>
            <person name="Young S."/>
            <person name="Neafsey D."/>
            <person name="Nusbaum C."/>
            <person name="Birren B."/>
        </authorList>
    </citation>
    <scope>NUCLEOTIDE SEQUENCE [LARGE SCALE GENOMIC DNA]</scope>
    <source>
        <strain evidence="12">12C11_DIV0727</strain>
    </source>
</reference>
<dbReference type="PANTHER" id="PTHR43134">
    <property type="entry name" value="SIGNAL RECOGNITION PARTICLE RECEPTOR SUBUNIT ALPHA"/>
    <property type="match status" value="1"/>
</dbReference>
<comment type="function">
    <text evidence="9">Involved in targeting and insertion of nascent membrane proteins into the cytoplasmic membrane. Acts as a receptor for the complex formed by the signal recognition particle (SRP) and the ribosome-nascent chain (RNC).</text>
</comment>
<keyword evidence="3 9" id="KW-0547">Nucleotide-binding</keyword>
<protein>
    <recommendedName>
        <fullName evidence="9">Signal recognition particle receptor FtsY</fullName>
        <shortName evidence="9">SRP receptor</shortName>
        <ecNumber evidence="9">3.6.5.4</ecNumber>
    </recommendedName>
</protein>
<proteinExistence type="inferred from homology"/>
<feature type="binding site" evidence="9">
    <location>
        <begin position="356"/>
        <end position="359"/>
    </location>
    <ligand>
        <name>GTP</name>
        <dbReference type="ChEBI" id="CHEBI:37565"/>
    </ligand>
</feature>
<keyword evidence="12" id="KW-1185">Reference proteome</keyword>
<dbReference type="InterPro" id="IPR036225">
    <property type="entry name" value="SRP/SRP_N"/>
</dbReference>
<sequence>MGFFDKIKKAFMNEKETPPAEIKTEKEVIESIQEEVIPEEQQITAEILEQVQPDSLETTEEPEKAIEPEIDPLITIDPATQAEELVDPEIIEEQKEELVVQEKYEKGLEKTRKTFGERLNELFANFRSVDEDFFEELEETLIGADVGFDTAIKITESLRQEVKLRNVKKPAAVQNTIIEKMVDLYEAEGIEENNALNIQSNGLTVMLFVGVNGVGKTTSIGKLAHEFKRDGKKVLLAAADTFRAGAIDQLVVWGERAGVEVVRGNAGGDPAAVVFDAVERAKVENADILLVDTAGRLQNKVNLMNELEKIKRVIQRELPDAPHEVLLVVDATTGQNAMSQAKQFKETTDVTGLVLTKLDGTAKGGIVLAIRNELHLPVKLVGLGEGIDDLEPFDANDFAIGLFKGLLKIED</sequence>
<dbReference type="SMART" id="SM00962">
    <property type="entry name" value="SRP54"/>
    <property type="match status" value="1"/>
</dbReference>
<keyword evidence="7 9" id="KW-0675">Receptor</keyword>
<dbReference type="InterPro" id="IPR013822">
    <property type="entry name" value="Signal_recog_particl_SRP54_hlx"/>
</dbReference>
<keyword evidence="2 9" id="KW-0963">Cytoplasm</keyword>
<name>A0ABZ2T6K3_9ENTE</name>
<dbReference type="EMBL" id="CP147248">
    <property type="protein sequence ID" value="WYJ86925.1"/>
    <property type="molecule type" value="Genomic_DNA"/>
</dbReference>
<dbReference type="InterPro" id="IPR027417">
    <property type="entry name" value="P-loop_NTPase"/>
</dbReference>
<evidence type="ECO:0000313" key="11">
    <source>
        <dbReference type="EMBL" id="WYJ86925.1"/>
    </source>
</evidence>
<dbReference type="NCBIfam" id="TIGR00064">
    <property type="entry name" value="ftsY"/>
    <property type="match status" value="1"/>
</dbReference>
<evidence type="ECO:0000256" key="5">
    <source>
        <dbReference type="ARBA" id="ARBA00023134"/>
    </source>
</evidence>
<dbReference type="Pfam" id="PF02881">
    <property type="entry name" value="SRP54_N"/>
    <property type="match status" value="1"/>
</dbReference>
<comment type="catalytic activity">
    <reaction evidence="8 9">
        <text>GTP + H2O = GDP + phosphate + H(+)</text>
        <dbReference type="Rhea" id="RHEA:19669"/>
        <dbReference type="ChEBI" id="CHEBI:15377"/>
        <dbReference type="ChEBI" id="CHEBI:15378"/>
        <dbReference type="ChEBI" id="CHEBI:37565"/>
        <dbReference type="ChEBI" id="CHEBI:43474"/>
        <dbReference type="ChEBI" id="CHEBI:58189"/>
        <dbReference type="EC" id="3.6.5.4"/>
    </reaction>
</comment>